<dbReference type="AlphaFoldDB" id="A0A1G7KDC1"/>
<sequence>MSVADLCLILGTLFAFGTLVLKIIEVVRR</sequence>
<gene>
    <name evidence="1" type="ORF">SAMN05216557_10365</name>
</gene>
<evidence type="ECO:0000313" key="1">
    <source>
        <dbReference type="EMBL" id="SDF34994.1"/>
    </source>
</evidence>
<reference evidence="1 2" key="1">
    <citation type="submission" date="2016-10" db="EMBL/GenBank/DDBJ databases">
        <authorList>
            <person name="Varghese N."/>
            <person name="Submissions S."/>
        </authorList>
    </citation>
    <scope>NUCLEOTIDE SEQUENCE [LARGE SCALE GENOMIC DNA]</scope>
    <source>
        <strain evidence="1 2">S7-754</strain>
    </source>
</reference>
<name>A0A1G7KDC1_9SPHN</name>
<protein>
    <submittedName>
        <fullName evidence="1">Uncharacterized protein</fullName>
    </submittedName>
</protein>
<organism evidence="1 2">
    <name type="scientific">Sphingomonas carotinifaciens</name>
    <dbReference type="NCBI Taxonomy" id="1166323"/>
    <lineage>
        <taxon>Bacteria</taxon>
        <taxon>Pseudomonadati</taxon>
        <taxon>Pseudomonadota</taxon>
        <taxon>Alphaproteobacteria</taxon>
        <taxon>Sphingomonadales</taxon>
        <taxon>Sphingomonadaceae</taxon>
        <taxon>Sphingomonas</taxon>
    </lineage>
</organism>
<accession>A0A1G7KDC1</accession>
<keyword evidence="2" id="KW-1185">Reference proteome</keyword>
<proteinExistence type="predicted"/>
<dbReference type="Proteomes" id="UP000323502">
    <property type="component" value="Unassembled WGS sequence"/>
</dbReference>
<evidence type="ECO:0000313" key="2">
    <source>
        <dbReference type="Proteomes" id="UP000323502"/>
    </source>
</evidence>
<dbReference type="EMBL" id="FNBI01000003">
    <property type="protein sequence ID" value="SDF34994.1"/>
    <property type="molecule type" value="Genomic_DNA"/>
</dbReference>